<comment type="caution">
    <text evidence="1">The sequence shown here is derived from an EMBL/GenBank/DDBJ whole genome shotgun (WGS) entry which is preliminary data.</text>
</comment>
<organism evidence="1 2">
    <name type="scientific">Diphasiastrum complanatum</name>
    <name type="common">Issler's clubmoss</name>
    <name type="synonym">Lycopodium complanatum</name>
    <dbReference type="NCBI Taxonomy" id="34168"/>
    <lineage>
        <taxon>Eukaryota</taxon>
        <taxon>Viridiplantae</taxon>
        <taxon>Streptophyta</taxon>
        <taxon>Embryophyta</taxon>
        <taxon>Tracheophyta</taxon>
        <taxon>Lycopodiopsida</taxon>
        <taxon>Lycopodiales</taxon>
        <taxon>Lycopodiaceae</taxon>
        <taxon>Lycopodioideae</taxon>
        <taxon>Diphasiastrum</taxon>
    </lineage>
</organism>
<dbReference type="Proteomes" id="UP001162992">
    <property type="component" value="Chromosome 5"/>
</dbReference>
<accession>A0ACC2DNX8</accession>
<reference evidence="2" key="1">
    <citation type="journal article" date="2024" name="Proc. Natl. Acad. Sci. U.S.A.">
        <title>Extraordinary preservation of gene collinearity over three hundred million years revealed in homosporous lycophytes.</title>
        <authorList>
            <person name="Li C."/>
            <person name="Wickell D."/>
            <person name="Kuo L.Y."/>
            <person name="Chen X."/>
            <person name="Nie B."/>
            <person name="Liao X."/>
            <person name="Peng D."/>
            <person name="Ji J."/>
            <person name="Jenkins J."/>
            <person name="Williams M."/>
            <person name="Shu S."/>
            <person name="Plott C."/>
            <person name="Barry K."/>
            <person name="Rajasekar S."/>
            <person name="Grimwood J."/>
            <person name="Han X."/>
            <person name="Sun S."/>
            <person name="Hou Z."/>
            <person name="He W."/>
            <person name="Dai G."/>
            <person name="Sun C."/>
            <person name="Schmutz J."/>
            <person name="Leebens-Mack J.H."/>
            <person name="Li F.W."/>
            <person name="Wang L."/>
        </authorList>
    </citation>
    <scope>NUCLEOTIDE SEQUENCE [LARGE SCALE GENOMIC DNA]</scope>
    <source>
        <strain evidence="2">cv. PW_Plant_1</strain>
    </source>
</reference>
<evidence type="ECO:0000313" key="1">
    <source>
        <dbReference type="EMBL" id="KAJ7555933.1"/>
    </source>
</evidence>
<gene>
    <name evidence="1" type="ORF">O6H91_05G061400</name>
</gene>
<proteinExistence type="predicted"/>
<name>A0ACC2DNX8_DIPCM</name>
<dbReference type="EMBL" id="CM055096">
    <property type="protein sequence ID" value="KAJ7555933.1"/>
    <property type="molecule type" value="Genomic_DNA"/>
</dbReference>
<evidence type="ECO:0000313" key="2">
    <source>
        <dbReference type="Proteomes" id="UP001162992"/>
    </source>
</evidence>
<sequence length="768" mass="83312">MEYGEDRIASMLRKPTPSQIVVPLRVSGDGVFKPSEVSPSPMTLAASFLVDHDPDTEFRSFTSLMNAAPESPSFSTANKESARQASSRGAVAGGSFAERLAARGATNSGFMFDPMGFLEDVKPNADHMKMTPPSPIPINRSTCLTIPPGLSPTTLLDSPVLFSSYQAELSPTTGTYNFPTGFGSGNGIQMSPPSSESSKESDVEQESSSGFVFKPLPKQGSLAHMPSLGNLTNFGISHPQFPPQFEQPGVSRSSGPIHPSAPAAAKPLGAPSLDSKSADRQQAASGVLPPALEDMQGLITDHVPTVERPSEDGYNWRKYGQKQVKGSEYPRSYYKCTYANCPVKKKVERSHDGQVTEIVYKGEHNHPKPLPSRRLHGAASALQDGLGRDSASSLSKGLERDEGAYTVHATRNSHGLPPRANVSLERASSGVIDRSASGSLIDPGGNREPSTSSYSDDDEQGSRLSLEDGDEDGPNSKRRRMEALTAEAAGVQRTIREPRVVVQTTSEIDILEDGYRWRKYGQKVVKGNPHPRSYYKCTNVGCPVRKHVERASNDPKSVITTYEGKHNHDVPVAKASVHDNCAGEASSLLAQTAAFAPCIDNLASATSSQDQPSSFPRKTAGFGKFFEDDLKDTDMSMSATDLGMQLGINRATMYTDMAIKAEKKALSFSNSTSMNFADTFPSSTEDWRVGSFNTQDQLRRPKQEDENYLQPFNDSSSSALEHTIPPRLIFSVRTLAKLYACLRNIESFLLFGMRAMFGEMDDYVQGSL</sequence>
<keyword evidence="2" id="KW-1185">Reference proteome</keyword>
<protein>
    <submittedName>
        <fullName evidence="1">Uncharacterized protein</fullName>
    </submittedName>
</protein>